<dbReference type="Proteomes" id="UP000265663">
    <property type="component" value="Unassembled WGS sequence"/>
</dbReference>
<proteinExistence type="predicted"/>
<accession>A0A3M7LZZ1</accession>
<reference evidence="1 2" key="1">
    <citation type="journal article" date="2014" name="PLoS ONE">
        <title>De novo Genome Assembly of the Fungal Plant Pathogen Pyrenophora semeniperda.</title>
        <authorList>
            <person name="Soliai M.M."/>
            <person name="Meyer S.E."/>
            <person name="Udall J.A."/>
            <person name="Elzinga D.E."/>
            <person name="Hermansen R.A."/>
            <person name="Bodily P.M."/>
            <person name="Hart A.A."/>
            <person name="Coleman C.E."/>
        </authorList>
    </citation>
    <scope>NUCLEOTIDE SEQUENCE [LARGE SCALE GENOMIC DNA]</scope>
    <source>
        <strain evidence="1 2">CCB06</strain>
        <tissue evidence="1">Mycelium</tissue>
    </source>
</reference>
<dbReference type="AlphaFoldDB" id="A0A3M7LZZ1"/>
<gene>
    <name evidence="1" type="ORF">GMOD_00003851</name>
</gene>
<protein>
    <submittedName>
        <fullName evidence="1">Uncharacterized protein</fullName>
    </submittedName>
</protein>
<evidence type="ECO:0000313" key="2">
    <source>
        <dbReference type="Proteomes" id="UP000265663"/>
    </source>
</evidence>
<dbReference type="EMBL" id="KE747814">
    <property type="protein sequence ID" value="RMZ67815.1"/>
    <property type="molecule type" value="Genomic_DNA"/>
</dbReference>
<organism evidence="1 2">
    <name type="scientific">Pyrenophora seminiperda CCB06</name>
    <dbReference type="NCBI Taxonomy" id="1302712"/>
    <lineage>
        <taxon>Eukaryota</taxon>
        <taxon>Fungi</taxon>
        <taxon>Dikarya</taxon>
        <taxon>Ascomycota</taxon>
        <taxon>Pezizomycotina</taxon>
        <taxon>Dothideomycetes</taxon>
        <taxon>Pleosporomycetidae</taxon>
        <taxon>Pleosporales</taxon>
        <taxon>Pleosporineae</taxon>
        <taxon>Pleosporaceae</taxon>
        <taxon>Pyrenophora</taxon>
    </lineage>
</organism>
<keyword evidence="2" id="KW-1185">Reference proteome</keyword>
<name>A0A3M7LZZ1_9PLEO</name>
<evidence type="ECO:0000313" key="1">
    <source>
        <dbReference type="EMBL" id="RMZ67815.1"/>
    </source>
</evidence>
<sequence>MWSHCAAAGACNSTFWPRRVAGDCSSAMTNVLIPSLTQPARAGIF</sequence>